<dbReference type="SUPFAM" id="SSF55608">
    <property type="entry name" value="Homing endonucleases"/>
    <property type="match status" value="1"/>
</dbReference>
<evidence type="ECO:0000313" key="1">
    <source>
        <dbReference type="EMBL" id="CAE0488648.1"/>
    </source>
</evidence>
<reference evidence="1" key="1">
    <citation type="submission" date="2021-01" db="EMBL/GenBank/DDBJ databases">
        <authorList>
            <person name="Corre E."/>
            <person name="Pelletier E."/>
            <person name="Niang G."/>
            <person name="Scheremetjew M."/>
            <person name="Finn R."/>
            <person name="Kale V."/>
            <person name="Holt S."/>
            <person name="Cochrane G."/>
            <person name="Meng A."/>
            <person name="Brown T."/>
            <person name="Cohen L."/>
        </authorList>
    </citation>
    <scope>NUCLEOTIDE SEQUENCE</scope>
    <source>
        <strain evidence="1">CCMP1320</strain>
    </source>
</reference>
<dbReference type="Gene3D" id="3.10.28.10">
    <property type="entry name" value="Homing endonucleases"/>
    <property type="match status" value="1"/>
</dbReference>
<sequence length="424" mass="49534">MYSNTASSFKELFFFMTKHITEYNYDELVNSENQQQTYSDEPITWAYIAGLLQTDGTFSFMWTRRDGSFCPRVFLTFGQKRYNFAKYRIQPFFTKQDIRTTLNPRTLKNAKNISDEKGVNVVIENNKNVNILIKKLSEEFNFSNSICFADGKLRDYLLLKKALELNEKIKSSRDQNFKTTEKCRLVFIKLKMSERATSERALTKEEWLARLKIDPTRDVQSLGKGLYDEIVEEAKALNQQFSNFAKYSSKSPNLNKLRQYFTGVFEGDGSFSIGLFTHLTEEGTPQRERRPLEFVASASVTDLYDPEKFADQGFYKVLNSWFETSRKGVGVEKGKKGNRIFWKSQADILKVSSRLDNLHINRLEFRRRHTERLALALQNNEVYNNPAFAKQIIDLRFNPSFSDPSHMPGNTIDFYYHLIDNYTR</sequence>
<dbReference type="EMBL" id="HBIP01007078">
    <property type="protein sequence ID" value="CAE0488648.1"/>
    <property type="molecule type" value="Transcribed_RNA"/>
</dbReference>
<proteinExistence type="predicted"/>
<organism evidence="1">
    <name type="scientific">Dunaliella tertiolecta</name>
    <name type="common">Green alga</name>
    <dbReference type="NCBI Taxonomy" id="3047"/>
    <lineage>
        <taxon>Eukaryota</taxon>
        <taxon>Viridiplantae</taxon>
        <taxon>Chlorophyta</taxon>
        <taxon>core chlorophytes</taxon>
        <taxon>Chlorophyceae</taxon>
        <taxon>CS clade</taxon>
        <taxon>Chlamydomonadales</taxon>
        <taxon>Dunaliellaceae</taxon>
        <taxon>Dunaliella</taxon>
    </lineage>
</organism>
<dbReference type="InterPro" id="IPR027434">
    <property type="entry name" value="Homing_endonucl"/>
</dbReference>
<protein>
    <submittedName>
        <fullName evidence="1">Uncharacterized protein</fullName>
    </submittedName>
</protein>
<dbReference type="AlphaFoldDB" id="A0A7S3QPC1"/>
<name>A0A7S3QPC1_DUNTE</name>
<gene>
    <name evidence="1" type="ORF">DTER00134_LOCUS3717</name>
</gene>
<accession>A0A7S3QPC1</accession>